<keyword evidence="3" id="KW-1185">Reference proteome</keyword>
<dbReference type="STRING" id="1707952.A6A03_09160"/>
<dbReference type="RefSeq" id="WP_066783400.1">
    <property type="nucleotide sequence ID" value="NZ_LWQS01000034.1"/>
</dbReference>
<dbReference type="AlphaFoldDB" id="A0A178MI99"/>
<dbReference type="EMBL" id="LWQS01000034">
    <property type="protein sequence ID" value="OAN47795.1"/>
    <property type="molecule type" value="Genomic_DNA"/>
</dbReference>
<sequence>MQDTLEQAIQHFEHQRRRTCQIAGLLSVVLISIDAFAILSSDLYRSWVERLVHLANNLVMVTGALALVWMLSRRCNQLTFLERLAFFLFTFDSLVFNSLVPPLFGQTLAQRWHETVKDDIWLMMVVCALAFHLLRYHIAMAFTIGFYSLSVAIVGGQMVFASLQGINLEPGGGCCKCTLRQRCFWALSTS</sequence>
<gene>
    <name evidence="2" type="ORF">A6A03_09160</name>
</gene>
<comment type="caution">
    <text evidence="2">The sequence shown here is derived from an EMBL/GenBank/DDBJ whole genome shotgun (WGS) entry which is preliminary data.</text>
</comment>
<reference evidence="2 3" key="1">
    <citation type="submission" date="2016-04" db="EMBL/GenBank/DDBJ databases">
        <title>Chloroflexus islandicus sp. nov., a thermophilic filamentous anoxygenic phototrophic bacterium from geyser Strokkur (Iceland).</title>
        <authorList>
            <person name="Gaisin V.A."/>
            <person name="Kalashnikov A.M."/>
            <person name="Sukhacheva M.V."/>
            <person name="Grouzdev D.S."/>
            <person name="Ivanov T.M."/>
            <person name="Kuznetsov B."/>
            <person name="Gorlenko V.M."/>
        </authorList>
    </citation>
    <scope>NUCLEOTIDE SEQUENCE [LARGE SCALE GENOMIC DNA]</scope>
    <source>
        <strain evidence="3">isl-2</strain>
    </source>
</reference>
<feature type="transmembrane region" description="Helical" evidence="1">
    <location>
        <begin position="144"/>
        <end position="163"/>
    </location>
</feature>
<accession>A0A178MI99</accession>
<dbReference type="Proteomes" id="UP000078287">
    <property type="component" value="Unassembled WGS sequence"/>
</dbReference>
<evidence type="ECO:0000313" key="3">
    <source>
        <dbReference type="Proteomes" id="UP000078287"/>
    </source>
</evidence>
<evidence type="ECO:0000256" key="1">
    <source>
        <dbReference type="SAM" id="Phobius"/>
    </source>
</evidence>
<keyword evidence="1" id="KW-0472">Membrane</keyword>
<feature type="transmembrane region" description="Helical" evidence="1">
    <location>
        <begin position="120"/>
        <end position="137"/>
    </location>
</feature>
<feature type="transmembrane region" description="Helical" evidence="1">
    <location>
        <begin position="51"/>
        <end position="72"/>
    </location>
</feature>
<organism evidence="2 3">
    <name type="scientific">Chloroflexus islandicus</name>
    <dbReference type="NCBI Taxonomy" id="1707952"/>
    <lineage>
        <taxon>Bacteria</taxon>
        <taxon>Bacillati</taxon>
        <taxon>Chloroflexota</taxon>
        <taxon>Chloroflexia</taxon>
        <taxon>Chloroflexales</taxon>
        <taxon>Chloroflexineae</taxon>
        <taxon>Chloroflexaceae</taxon>
        <taxon>Chloroflexus</taxon>
    </lineage>
</organism>
<keyword evidence="1" id="KW-1133">Transmembrane helix</keyword>
<protein>
    <submittedName>
        <fullName evidence="2">Uncharacterized protein</fullName>
    </submittedName>
</protein>
<feature type="transmembrane region" description="Helical" evidence="1">
    <location>
        <begin position="20"/>
        <end position="39"/>
    </location>
</feature>
<evidence type="ECO:0000313" key="2">
    <source>
        <dbReference type="EMBL" id="OAN47795.1"/>
    </source>
</evidence>
<name>A0A178MI99_9CHLR</name>
<proteinExistence type="predicted"/>
<keyword evidence="1" id="KW-0812">Transmembrane</keyword>
<feature type="transmembrane region" description="Helical" evidence="1">
    <location>
        <begin position="84"/>
        <end position="100"/>
    </location>
</feature>